<feature type="domain" description="PorZ N-terminal beta-propeller" evidence="2">
    <location>
        <begin position="57"/>
        <end position="200"/>
    </location>
</feature>
<dbReference type="SUPFAM" id="SSF63829">
    <property type="entry name" value="Calcium-dependent phosphotriesterase"/>
    <property type="match status" value="1"/>
</dbReference>
<accession>A0A327QHU4</accession>
<sequence>MRLLLCCCILFLSLTTQAQTPIGQWRTFYNLQAGVDVALGGNNYFYATKNEVVRWRLDENTFDVYNKITGLHDANIAQIAYQYDLQTLLIAYSNGNIDLVKDEAVINIPDFYLKQLPATKTIYQVVCYQQAAYICTSIGVVVVNLQKEEVADTYVIGHNGQFATVYDMGVVDGWIFLATEEGILKAPANSAVLNNYKSWETTSPTRITQFIKGNNWLGYSNGSQVFAYKNGWQPIFQSPQPIQPIQNAWIKIGNTQYAELSTTGTTIQQFNSPEFPHPVAINLIGTQLCIADTSKGLLIQYQGNWTEALPVGMRISQPQLLLHNGKSLFVAGLNGDPICSFSNNDWTTHPIPNTQITSLAYNLQSQTLLASSLGNGLISILPNKSITQHPIPSFDTDASANNMNAVTIDAQHNTWFTFQNNPNPVVLQSTNGNFTRMAPPFFIPNNTVGNILIDGLQQKWMQLPGENGLLLLNNSNTTNWKQVTKINGNLPNNDVRSLSLDHDGNVWVGTASGLGYFPCTNTLFTNDCNAVWPVVMDNNTPSYLLKNETIHCIAVDGANRKWIGTNNGTWLVNPQGTKVITHFNTSNSPLPSNIILQIAIDPTNGEIFFATTAGLLAYRGTATGNEIAETPTNVLVFPNPVKPTYQGPIGIRGVPRNALVKITDITGQLVVQLRANGTQAVWNGKDAKGNRPQTGVYLVFAQGDDGREKSVAKIVFIN</sequence>
<dbReference type="InterPro" id="IPR011110">
    <property type="entry name" value="Reg_prop"/>
</dbReference>
<dbReference type="SUPFAM" id="SSF101898">
    <property type="entry name" value="NHL repeat"/>
    <property type="match status" value="1"/>
</dbReference>
<organism evidence="3 4">
    <name type="scientific">Chitinophaga skermanii</name>
    <dbReference type="NCBI Taxonomy" id="331697"/>
    <lineage>
        <taxon>Bacteria</taxon>
        <taxon>Pseudomonadati</taxon>
        <taxon>Bacteroidota</taxon>
        <taxon>Chitinophagia</taxon>
        <taxon>Chitinophagales</taxon>
        <taxon>Chitinophagaceae</taxon>
        <taxon>Chitinophaga</taxon>
    </lineage>
</organism>
<dbReference type="Pfam" id="PF21544">
    <property type="entry name" value="PorZ_N_b_propeller"/>
    <property type="match status" value="1"/>
</dbReference>
<feature type="signal peptide" evidence="1">
    <location>
        <begin position="1"/>
        <end position="18"/>
    </location>
</feature>
<dbReference type="Gene3D" id="2.130.10.10">
    <property type="entry name" value="YVTN repeat-like/Quinoprotein amine dehydrogenase"/>
    <property type="match status" value="2"/>
</dbReference>
<name>A0A327QHU4_9BACT</name>
<dbReference type="AlphaFoldDB" id="A0A327QHU4"/>
<comment type="caution">
    <text evidence="3">The sequence shown here is derived from an EMBL/GenBank/DDBJ whole genome shotgun (WGS) entry which is preliminary data.</text>
</comment>
<dbReference type="InterPro" id="IPR015943">
    <property type="entry name" value="WD40/YVTN_repeat-like_dom_sf"/>
</dbReference>
<reference evidence="3 4" key="1">
    <citation type="submission" date="2018-06" db="EMBL/GenBank/DDBJ databases">
        <title>Genomic Encyclopedia of Archaeal and Bacterial Type Strains, Phase II (KMG-II): from individual species to whole genera.</title>
        <authorList>
            <person name="Goeker M."/>
        </authorList>
    </citation>
    <scope>NUCLEOTIDE SEQUENCE [LARGE SCALE GENOMIC DNA]</scope>
    <source>
        <strain evidence="3 4">DSM 23857</strain>
    </source>
</reference>
<feature type="chain" id="PRO_5016468666" evidence="1">
    <location>
        <begin position="19"/>
        <end position="718"/>
    </location>
</feature>
<dbReference type="RefSeq" id="WP_111598249.1">
    <property type="nucleotide sequence ID" value="NZ_QLLL01000005.1"/>
</dbReference>
<gene>
    <name evidence="3" type="ORF">LX64_02798</name>
</gene>
<dbReference type="Proteomes" id="UP000249547">
    <property type="component" value="Unassembled WGS sequence"/>
</dbReference>
<evidence type="ECO:0000313" key="4">
    <source>
        <dbReference type="Proteomes" id="UP000249547"/>
    </source>
</evidence>
<evidence type="ECO:0000313" key="3">
    <source>
        <dbReference type="EMBL" id="RAJ03921.1"/>
    </source>
</evidence>
<evidence type="ECO:0000256" key="1">
    <source>
        <dbReference type="SAM" id="SignalP"/>
    </source>
</evidence>
<dbReference type="OrthoDB" id="9807410at2"/>
<keyword evidence="4" id="KW-1185">Reference proteome</keyword>
<dbReference type="EMBL" id="QLLL01000005">
    <property type="protein sequence ID" value="RAJ03921.1"/>
    <property type="molecule type" value="Genomic_DNA"/>
</dbReference>
<dbReference type="Pfam" id="PF07494">
    <property type="entry name" value="Reg_prop"/>
    <property type="match status" value="1"/>
</dbReference>
<proteinExistence type="predicted"/>
<evidence type="ECO:0000259" key="2">
    <source>
        <dbReference type="Pfam" id="PF21544"/>
    </source>
</evidence>
<keyword evidence="1" id="KW-0732">Signal</keyword>
<protein>
    <submittedName>
        <fullName evidence="3">Two component regulator with propeller domain</fullName>
    </submittedName>
</protein>
<dbReference type="InterPro" id="IPR048954">
    <property type="entry name" value="PorZ_N"/>
</dbReference>